<evidence type="ECO:0000256" key="5">
    <source>
        <dbReference type="SAM" id="MobiDB-lite"/>
    </source>
</evidence>
<dbReference type="GO" id="GO:0006884">
    <property type="term" value="P:cell volume homeostasis"/>
    <property type="evidence" value="ECO:0007669"/>
    <property type="project" value="TreeGrafter"/>
</dbReference>
<feature type="compositionally biased region" description="Basic residues" evidence="5">
    <location>
        <begin position="1"/>
        <end position="10"/>
    </location>
</feature>
<dbReference type="GO" id="GO:1990573">
    <property type="term" value="P:potassium ion import across plasma membrane"/>
    <property type="evidence" value="ECO:0007669"/>
    <property type="project" value="TreeGrafter"/>
</dbReference>
<gene>
    <name evidence="9" type="ORF">HPLM_LOCUS18441</name>
</gene>
<feature type="domain" description="SLC12A transporter C-terminal" evidence="8">
    <location>
        <begin position="875"/>
        <end position="943"/>
    </location>
</feature>
<proteinExistence type="predicted"/>
<dbReference type="GO" id="GO:0045202">
    <property type="term" value="C:synapse"/>
    <property type="evidence" value="ECO:0007669"/>
    <property type="project" value="GOC"/>
</dbReference>
<dbReference type="WBParaSite" id="HPLM_0001844901-mRNA-1">
    <property type="protein sequence ID" value="HPLM_0001844901-mRNA-1"/>
    <property type="gene ID" value="HPLM_0001844901"/>
</dbReference>
<evidence type="ECO:0000259" key="8">
    <source>
        <dbReference type="Pfam" id="PF03522"/>
    </source>
</evidence>
<evidence type="ECO:0000256" key="2">
    <source>
        <dbReference type="ARBA" id="ARBA00022692"/>
    </source>
</evidence>
<reference evidence="11" key="1">
    <citation type="submission" date="2017-02" db="UniProtKB">
        <authorList>
            <consortium name="WormBaseParasite"/>
        </authorList>
    </citation>
    <scope>IDENTIFICATION</scope>
</reference>
<feature type="domain" description="SLC12A transporter C-terminal" evidence="8">
    <location>
        <begin position="738"/>
        <end position="860"/>
    </location>
</feature>
<dbReference type="AlphaFoldDB" id="A0A0N4X272"/>
<feature type="transmembrane region" description="Helical" evidence="6">
    <location>
        <begin position="233"/>
        <end position="261"/>
    </location>
</feature>
<feature type="transmembrane region" description="Helical" evidence="6">
    <location>
        <begin position="478"/>
        <end position="501"/>
    </location>
</feature>
<feature type="domain" description="SLC12A transporter C-terminal" evidence="8">
    <location>
        <begin position="1037"/>
        <end position="1150"/>
    </location>
</feature>
<evidence type="ECO:0000256" key="3">
    <source>
        <dbReference type="ARBA" id="ARBA00022989"/>
    </source>
</evidence>
<dbReference type="PANTHER" id="PTHR11827">
    <property type="entry name" value="SOLUTE CARRIER FAMILY 12, CATION COTRANSPORTERS"/>
    <property type="match status" value="1"/>
</dbReference>
<feature type="transmembrane region" description="Helical" evidence="6">
    <location>
        <begin position="637"/>
        <end position="655"/>
    </location>
</feature>
<feature type="transmembrane region" description="Helical" evidence="6">
    <location>
        <begin position="310"/>
        <end position="329"/>
    </location>
</feature>
<dbReference type="GO" id="GO:0055064">
    <property type="term" value="P:chloride ion homeostasis"/>
    <property type="evidence" value="ECO:0007669"/>
    <property type="project" value="TreeGrafter"/>
</dbReference>
<keyword evidence="2 6" id="KW-0812">Transmembrane</keyword>
<dbReference type="Pfam" id="PF03522">
    <property type="entry name" value="SLC12"/>
    <property type="match status" value="3"/>
</dbReference>
<feature type="compositionally biased region" description="Basic and acidic residues" evidence="5">
    <location>
        <begin position="1032"/>
        <end position="1051"/>
    </location>
</feature>
<dbReference type="PANTHER" id="PTHR11827:SF53">
    <property type="entry name" value="K+_CL-COTRANSPORTER"/>
    <property type="match status" value="1"/>
</dbReference>
<evidence type="ECO:0000313" key="9">
    <source>
        <dbReference type="EMBL" id="VDO71069.1"/>
    </source>
</evidence>
<feature type="domain" description="Amino acid permease/ SLC12A" evidence="7">
    <location>
        <begin position="434"/>
        <end position="719"/>
    </location>
</feature>
<feature type="transmembrane region" description="Helical" evidence="6">
    <location>
        <begin position="187"/>
        <end position="212"/>
    </location>
</feature>
<evidence type="ECO:0000256" key="4">
    <source>
        <dbReference type="ARBA" id="ARBA00023136"/>
    </source>
</evidence>
<feature type="domain" description="Amino acid permease/ SLC12A" evidence="7">
    <location>
        <begin position="156"/>
        <end position="358"/>
    </location>
</feature>
<feature type="transmembrane region" description="Helical" evidence="6">
    <location>
        <begin position="444"/>
        <end position="466"/>
    </location>
</feature>
<dbReference type="Gene3D" id="1.20.1740.10">
    <property type="entry name" value="Amino acid/polyamine transporter I"/>
    <property type="match status" value="1"/>
</dbReference>
<reference evidence="9 10" key="2">
    <citation type="submission" date="2018-11" db="EMBL/GenBank/DDBJ databases">
        <authorList>
            <consortium name="Pathogen Informatics"/>
        </authorList>
    </citation>
    <scope>NUCLEOTIDE SEQUENCE [LARGE SCALE GENOMIC DNA]</scope>
    <source>
        <strain evidence="9 10">MHpl1</strain>
    </source>
</reference>
<keyword evidence="10" id="KW-1185">Reference proteome</keyword>
<feature type="transmembrane region" description="Helical" evidence="6">
    <location>
        <begin position="154"/>
        <end position="175"/>
    </location>
</feature>
<feature type="region of interest" description="Disordered" evidence="5">
    <location>
        <begin position="1"/>
        <end position="43"/>
    </location>
</feature>
<dbReference type="GO" id="GO:0007268">
    <property type="term" value="P:chemical synaptic transmission"/>
    <property type="evidence" value="ECO:0007669"/>
    <property type="project" value="TreeGrafter"/>
</dbReference>
<evidence type="ECO:0000256" key="6">
    <source>
        <dbReference type="SAM" id="Phobius"/>
    </source>
</evidence>
<evidence type="ECO:0000259" key="7">
    <source>
        <dbReference type="Pfam" id="PF00324"/>
    </source>
</evidence>
<evidence type="ECO:0000313" key="10">
    <source>
        <dbReference type="Proteomes" id="UP000268014"/>
    </source>
</evidence>
<dbReference type="OrthoDB" id="2020542at2759"/>
<protein>
    <submittedName>
        <fullName evidence="11">Amino acid permease</fullName>
    </submittedName>
</protein>
<organism evidence="11">
    <name type="scientific">Haemonchus placei</name>
    <name type="common">Barber's pole worm</name>
    <dbReference type="NCBI Taxonomy" id="6290"/>
    <lineage>
        <taxon>Eukaryota</taxon>
        <taxon>Metazoa</taxon>
        <taxon>Ecdysozoa</taxon>
        <taxon>Nematoda</taxon>
        <taxon>Chromadorea</taxon>
        <taxon>Rhabditida</taxon>
        <taxon>Rhabditina</taxon>
        <taxon>Rhabditomorpha</taxon>
        <taxon>Strongyloidea</taxon>
        <taxon>Trichostrongylidae</taxon>
        <taxon>Haemonchus</taxon>
    </lineage>
</organism>
<keyword evidence="4 6" id="KW-0472">Membrane</keyword>
<accession>A0A0N4X272</accession>
<keyword evidence="3 6" id="KW-1133">Transmembrane helix</keyword>
<dbReference type="GO" id="GO:0005886">
    <property type="term" value="C:plasma membrane"/>
    <property type="evidence" value="ECO:0007669"/>
    <property type="project" value="TreeGrafter"/>
</dbReference>
<comment type="subcellular location">
    <subcellularLocation>
        <location evidence="1">Membrane</location>
        <topology evidence="1">Multi-pass membrane protein</topology>
    </subcellularLocation>
</comment>
<feature type="transmembrane region" description="Helical" evidence="6">
    <location>
        <begin position="579"/>
        <end position="598"/>
    </location>
</feature>
<dbReference type="InterPro" id="IPR004841">
    <property type="entry name" value="AA-permease/SLC12A_dom"/>
</dbReference>
<evidence type="ECO:0000313" key="11">
    <source>
        <dbReference type="WBParaSite" id="HPLM_0001844901-mRNA-1"/>
    </source>
</evidence>
<dbReference type="GO" id="GO:0055075">
    <property type="term" value="P:potassium ion homeostasis"/>
    <property type="evidence" value="ECO:0007669"/>
    <property type="project" value="TreeGrafter"/>
</dbReference>
<name>A0A0N4X272_HAEPC</name>
<feature type="transmembrane region" description="Helical" evidence="6">
    <location>
        <begin position="604"/>
        <end position="625"/>
    </location>
</feature>
<evidence type="ECO:0000256" key="1">
    <source>
        <dbReference type="ARBA" id="ARBA00004141"/>
    </source>
</evidence>
<dbReference type="OMA" id="ARMEFDM"/>
<dbReference type="Pfam" id="PF00324">
    <property type="entry name" value="AA_permease"/>
    <property type="match status" value="2"/>
</dbReference>
<sequence>MRNGVGKRRNGPAVYESEDNELLPSTAAAAPAAPAAATATAPSTAAAAPAVTATATTTTNATPACPTKHGSRFTLNVEPHLHTEPSDSPLSRNSSNRELFSWGGKDAGNHNLALFEEPSMPFFSSYLKAHTTPGPLERMQSENQKKKADLGTMLGVYLPTIQHILGVTMFIRLFWVVGIAGLGQTFLLLLLCCLCTFLTCISISAVATNGVVESGGAYFMISRNLGPEFGSAVGLLFYLANTVATSMYLVGGVEILLLYIFPGLTIGGSEVHSQTGTFGMMTNNLRFYSTLLLLLEFLIVAMGVKFVQMLAPVSLVCVILSILACYAGGIEKTLNPDAGQRVCMYGDHLLQSKFFIPKDNGSIYDMCDYCTPNNTFLMDNLCPLGKCPADVLATPLSCINGFPGFKSNAFSDNFGSQYIDQFHTTVDDKADLNRDVFQDVKTSFWVLLAIYFPAVTGIFTGANMSGDLKNPQQSIPKGTIAATLTTSFIYFSLAFVFGATIDGSVLRDKNGQSMGGTMVVASLSWPSAWVLLIGSFLSTFGAALQCLCSAPRLLQSIAKDDVIPILRPFKKVTKNNEPFLGLIVTTVIAELAILMGAMDSIAAVVDFFFLMCYAFVNIICTLHSLLGAPNWRPRFKYYHWFLSFLGASLCFFIMFSTHWDYALVSIFLCVLIYKYVEWKGAKKEWGDGIRGLALTTAQYSLMKIEDKDPHPKNWRPQLLLLFSMPWAKELVDVRYLNLLNLASQLKAGKGLTVVTSFLRGSLNSPDDRKRAEQIKSRMDFDMNQVRLRGFAKTLVHEENQITGSLSTLIQSVGLGGLKPNTVLVSWPVHERGSSESSDSEYNTFTDKLHAACAMDMCLIVAKGIIDFPSNAFKLTGFIDVYWIVQDGGLCLLIAYLLKQHKVWRGCKLRIIAIAQENDNNLKMQTELQQYVYQLRIDAKILIVELADPEISKNAFERTLLMEERTMVLKQMQEARSGGNALREISVVTVKLRCHRVNLQPFQPLVTAERKTGVSAKKSAESTEDTNCATGNDIHKEKAHEEESVTDEQKKEKTMKEKLLALDRTKVHKMHTAVRLNELIIEHSLNSQLVLLNLPKPPRGREGMSVSFQIIFDFLQYRLDDYIHYLEVLSDKINRVIFVRGTGKEVITTHS</sequence>
<feature type="compositionally biased region" description="Low complexity" evidence="5">
    <location>
        <begin position="26"/>
        <end position="43"/>
    </location>
</feature>
<dbReference type="InterPro" id="IPR018491">
    <property type="entry name" value="SLC12_C"/>
</dbReference>
<dbReference type="Proteomes" id="UP000268014">
    <property type="component" value="Unassembled WGS sequence"/>
</dbReference>
<dbReference type="STRING" id="6290.A0A0N4X272"/>
<feature type="region of interest" description="Disordered" evidence="5">
    <location>
        <begin position="1012"/>
        <end position="1051"/>
    </location>
</feature>
<dbReference type="EMBL" id="UZAF01020577">
    <property type="protein sequence ID" value="VDO71069.1"/>
    <property type="molecule type" value="Genomic_DNA"/>
</dbReference>
<dbReference type="GO" id="GO:0015379">
    <property type="term" value="F:potassium:chloride symporter activity"/>
    <property type="evidence" value="ECO:0007669"/>
    <property type="project" value="TreeGrafter"/>
</dbReference>
<feature type="transmembrane region" description="Helical" evidence="6">
    <location>
        <begin position="285"/>
        <end position="303"/>
    </location>
</feature>
<dbReference type="InterPro" id="IPR004842">
    <property type="entry name" value="SLC12A_fam"/>
</dbReference>